<keyword evidence="2" id="KW-1185">Reference proteome</keyword>
<protein>
    <submittedName>
        <fullName evidence="1">Uncharacterized protein</fullName>
    </submittedName>
</protein>
<proteinExistence type="predicted"/>
<gene>
    <name evidence="1" type="ordered locus">LHK_00019</name>
</gene>
<organism evidence="1 2">
    <name type="scientific">Laribacter hongkongensis (strain HLHK9)</name>
    <dbReference type="NCBI Taxonomy" id="557598"/>
    <lineage>
        <taxon>Bacteria</taxon>
        <taxon>Pseudomonadati</taxon>
        <taxon>Pseudomonadota</taxon>
        <taxon>Betaproteobacteria</taxon>
        <taxon>Neisseriales</taxon>
        <taxon>Aquaspirillaceae</taxon>
        <taxon>Laribacter</taxon>
    </lineage>
</organism>
<evidence type="ECO:0000313" key="2">
    <source>
        <dbReference type="Proteomes" id="UP000002010"/>
    </source>
</evidence>
<dbReference type="EMBL" id="CP001154">
    <property type="protein sequence ID" value="ACO73015.1"/>
    <property type="molecule type" value="Genomic_DNA"/>
</dbReference>
<accession>C1D9B5</accession>
<reference evidence="1 2" key="1">
    <citation type="journal article" date="2009" name="PLoS Genet.">
        <title>The complete genome and proteome of Laribacter hongkongensis reveal potential mechanisms for adaptations to different temperatures and habitats.</title>
        <authorList>
            <person name="Woo P.C."/>
            <person name="Lau S.K."/>
            <person name="Tse H."/>
            <person name="Teng J.L."/>
            <person name="Curreem S.O."/>
            <person name="Tsang A.K."/>
            <person name="Fan R.Y."/>
            <person name="Wong G.K."/>
            <person name="Huang Y."/>
            <person name="Loman N.J."/>
            <person name="Snyder L.A."/>
            <person name="Cai J.J."/>
            <person name="Huang J.D."/>
            <person name="Mak W."/>
            <person name="Pallen M.J."/>
            <person name="Lok S."/>
            <person name="Yuen K.Y."/>
        </authorList>
    </citation>
    <scope>NUCLEOTIDE SEQUENCE [LARGE SCALE GENOMIC DNA]</scope>
    <source>
        <strain evidence="1 2">HLHK9</strain>
    </source>
</reference>
<sequence length="53" mass="5789">MLGTFKQLLIAIHLHTPSKTAAGPAGRTHPVAFCGSRPDGRSYRHRLHGIRTV</sequence>
<dbReference type="HOGENOM" id="CLU_3062932_0_0_4"/>
<dbReference type="AlphaFoldDB" id="C1D9B5"/>
<name>C1D9B5_LARHH</name>
<dbReference type="Proteomes" id="UP000002010">
    <property type="component" value="Chromosome"/>
</dbReference>
<dbReference type="KEGG" id="lhk:LHK_00019"/>
<evidence type="ECO:0000313" key="1">
    <source>
        <dbReference type="EMBL" id="ACO73015.1"/>
    </source>
</evidence>